<name>A0A0H1BIE6_9EURO</name>
<keyword evidence="2" id="KW-1185">Reference proteome</keyword>
<comment type="caution">
    <text evidence="1">The sequence shown here is derived from an EMBL/GenBank/DDBJ whole genome shotgun (WGS) entry which is preliminary data.</text>
</comment>
<accession>A0A0H1BIE6</accession>
<evidence type="ECO:0000313" key="1">
    <source>
        <dbReference type="EMBL" id="KLJ10878.1"/>
    </source>
</evidence>
<dbReference type="EMBL" id="LDEV01001857">
    <property type="protein sequence ID" value="KLJ10878.1"/>
    <property type="molecule type" value="Genomic_DNA"/>
</dbReference>
<protein>
    <submittedName>
        <fullName evidence="1">Uncharacterized protein</fullName>
    </submittedName>
</protein>
<feature type="non-terminal residue" evidence="1">
    <location>
        <position position="73"/>
    </location>
</feature>
<dbReference type="AlphaFoldDB" id="A0A0H1BIE6"/>
<gene>
    <name evidence="1" type="ORF">EMPG_09815</name>
</gene>
<evidence type="ECO:0000313" key="2">
    <source>
        <dbReference type="Proteomes" id="UP000053573"/>
    </source>
</evidence>
<sequence length="73" mass="8683">FLEQRWEGVSNEKEMMRNSFQSLGHHHEQKCDRDKEALVTPASGRVMQAIYSIHTRKYFNGNIRHLTIDFFSQ</sequence>
<proteinExistence type="predicted"/>
<dbReference type="Proteomes" id="UP000053573">
    <property type="component" value="Unassembled WGS sequence"/>
</dbReference>
<feature type="non-terminal residue" evidence="1">
    <location>
        <position position="1"/>
    </location>
</feature>
<reference evidence="2" key="1">
    <citation type="journal article" date="2015" name="PLoS Genet.">
        <title>The dynamic genome and transcriptome of the human fungal pathogen Blastomyces and close relative Emmonsia.</title>
        <authorList>
            <person name="Munoz J.F."/>
            <person name="Gauthier G.M."/>
            <person name="Desjardins C.A."/>
            <person name="Gallo J.E."/>
            <person name="Holder J."/>
            <person name="Sullivan T.D."/>
            <person name="Marty A.J."/>
            <person name="Carmen J.C."/>
            <person name="Chen Z."/>
            <person name="Ding L."/>
            <person name="Gujja S."/>
            <person name="Magrini V."/>
            <person name="Misas E."/>
            <person name="Mitreva M."/>
            <person name="Priest M."/>
            <person name="Saif S."/>
            <person name="Whiston E.A."/>
            <person name="Young S."/>
            <person name="Zeng Q."/>
            <person name="Goldman W.E."/>
            <person name="Mardis E.R."/>
            <person name="Taylor J.W."/>
            <person name="McEwen J.G."/>
            <person name="Clay O.K."/>
            <person name="Klein B.S."/>
            <person name="Cuomo C.A."/>
        </authorList>
    </citation>
    <scope>NUCLEOTIDE SEQUENCE [LARGE SCALE GENOMIC DNA]</scope>
    <source>
        <strain evidence="2">UAMH 139</strain>
    </source>
</reference>
<organism evidence="1 2">
    <name type="scientific">Blastomyces silverae</name>
    <dbReference type="NCBI Taxonomy" id="2060906"/>
    <lineage>
        <taxon>Eukaryota</taxon>
        <taxon>Fungi</taxon>
        <taxon>Dikarya</taxon>
        <taxon>Ascomycota</taxon>
        <taxon>Pezizomycotina</taxon>
        <taxon>Eurotiomycetes</taxon>
        <taxon>Eurotiomycetidae</taxon>
        <taxon>Onygenales</taxon>
        <taxon>Ajellomycetaceae</taxon>
        <taxon>Blastomyces</taxon>
    </lineage>
</organism>